<feature type="domain" description="Activator of Hsp90 ATPase homologue 1/2-like C-terminal" evidence="2">
    <location>
        <begin position="29"/>
        <end position="158"/>
    </location>
</feature>
<dbReference type="Pfam" id="PF08327">
    <property type="entry name" value="AHSA1"/>
    <property type="match status" value="1"/>
</dbReference>
<evidence type="ECO:0000313" key="4">
    <source>
        <dbReference type="Proteomes" id="UP000634780"/>
    </source>
</evidence>
<dbReference type="RefSeq" id="WP_190118161.1">
    <property type="nucleotide sequence ID" value="NZ_BMVR01000009.1"/>
</dbReference>
<organism evidence="3 4">
    <name type="scientific">Streptomyces flavofungini</name>
    <dbReference type="NCBI Taxonomy" id="68200"/>
    <lineage>
        <taxon>Bacteria</taxon>
        <taxon>Bacillati</taxon>
        <taxon>Actinomycetota</taxon>
        <taxon>Actinomycetes</taxon>
        <taxon>Kitasatosporales</taxon>
        <taxon>Streptomycetaceae</taxon>
        <taxon>Streptomyces</taxon>
    </lineage>
</organism>
<gene>
    <name evidence="3" type="ORF">JGB26_00665</name>
</gene>
<comment type="similarity">
    <text evidence="1">Belongs to the AHA1 family.</text>
</comment>
<keyword evidence="4" id="KW-1185">Reference proteome</keyword>
<reference evidence="3 4" key="1">
    <citation type="submission" date="2020-12" db="EMBL/GenBank/DDBJ databases">
        <title>Streptomyces typhae sp. nov., a novel endophytic actinomycete isolated from the root of cattail pollen (Typha angustifolia L.).</title>
        <authorList>
            <person name="Peng C."/>
            <person name="Liu C."/>
        </authorList>
    </citation>
    <scope>NUCLEOTIDE SEQUENCE [LARGE SCALE GENOMIC DNA]</scope>
    <source>
        <strain evidence="3 4">JCM 4753</strain>
    </source>
</reference>
<protein>
    <submittedName>
        <fullName evidence="3">SRPBCC domain-containing protein</fullName>
    </submittedName>
</protein>
<accession>A0ABS0WXI5</accession>
<comment type="caution">
    <text evidence="3">The sequence shown here is derived from an EMBL/GenBank/DDBJ whole genome shotgun (WGS) entry which is preliminary data.</text>
</comment>
<sequence length="163" mass="17872">MSDTGNSTPLPQSPHTLPDRIERETLIAASLDRVWTLVTEPGFWVADKASLPGTVAKEGESVLARNPEYGDYPVRVEKVEPQAYVAYRWASAFPGEELRADNSTLVEFTLTSEGDKTRLRVVESGFAALAGSEELRAQAVRDNTGGWPQELDALKQRAEQPTA</sequence>
<dbReference type="EMBL" id="JAEKOZ010000001">
    <property type="protein sequence ID" value="MBJ3805649.1"/>
    <property type="molecule type" value="Genomic_DNA"/>
</dbReference>
<name>A0ABS0WXI5_9ACTN</name>
<dbReference type="Gene3D" id="3.30.530.20">
    <property type="match status" value="1"/>
</dbReference>
<dbReference type="InterPro" id="IPR013538">
    <property type="entry name" value="ASHA1/2-like_C"/>
</dbReference>
<evidence type="ECO:0000313" key="3">
    <source>
        <dbReference type="EMBL" id="MBJ3805649.1"/>
    </source>
</evidence>
<dbReference type="InterPro" id="IPR023393">
    <property type="entry name" value="START-like_dom_sf"/>
</dbReference>
<proteinExistence type="inferred from homology"/>
<evidence type="ECO:0000256" key="1">
    <source>
        <dbReference type="ARBA" id="ARBA00006817"/>
    </source>
</evidence>
<evidence type="ECO:0000259" key="2">
    <source>
        <dbReference type="Pfam" id="PF08327"/>
    </source>
</evidence>
<dbReference type="SUPFAM" id="SSF55961">
    <property type="entry name" value="Bet v1-like"/>
    <property type="match status" value="1"/>
</dbReference>
<dbReference type="Proteomes" id="UP000634780">
    <property type="component" value="Unassembled WGS sequence"/>
</dbReference>